<evidence type="ECO:0000259" key="7">
    <source>
        <dbReference type="Pfam" id="PF00361"/>
    </source>
</evidence>
<evidence type="ECO:0000313" key="9">
    <source>
        <dbReference type="EMBL" id="MCZ0866161.1"/>
    </source>
</evidence>
<feature type="transmembrane region" description="Helical" evidence="6">
    <location>
        <begin position="32"/>
        <end position="52"/>
    </location>
</feature>
<feature type="transmembrane region" description="Helical" evidence="6">
    <location>
        <begin position="251"/>
        <end position="269"/>
    </location>
</feature>
<feature type="transmembrane region" description="Helical" evidence="6">
    <location>
        <begin position="141"/>
        <end position="160"/>
    </location>
</feature>
<evidence type="ECO:0000313" key="10">
    <source>
        <dbReference type="Proteomes" id="UP001069090"/>
    </source>
</evidence>
<feature type="transmembrane region" description="Helical" evidence="6">
    <location>
        <begin position="172"/>
        <end position="192"/>
    </location>
</feature>
<feature type="transmembrane region" description="Helical" evidence="6">
    <location>
        <begin position="6"/>
        <end position="25"/>
    </location>
</feature>
<gene>
    <name evidence="9" type="primary">nuoL</name>
    <name evidence="9" type="ORF">O0V09_13200</name>
</gene>
<feature type="transmembrane region" description="Helical" evidence="6">
    <location>
        <begin position="309"/>
        <end position="335"/>
    </location>
</feature>
<dbReference type="GO" id="GO:0042773">
    <property type="term" value="P:ATP synthesis coupled electron transport"/>
    <property type="evidence" value="ECO:0007669"/>
    <property type="project" value="InterPro"/>
</dbReference>
<dbReference type="GO" id="GO:0008137">
    <property type="term" value="F:NADH dehydrogenase (ubiquinone) activity"/>
    <property type="evidence" value="ECO:0007669"/>
    <property type="project" value="InterPro"/>
</dbReference>
<evidence type="ECO:0000256" key="2">
    <source>
        <dbReference type="ARBA" id="ARBA00022692"/>
    </source>
</evidence>
<dbReference type="GO" id="GO:0016020">
    <property type="term" value="C:membrane"/>
    <property type="evidence" value="ECO:0007669"/>
    <property type="project" value="UniProtKB-SubCell"/>
</dbReference>
<dbReference type="NCBIfam" id="TIGR01974">
    <property type="entry name" value="NDH_I_L"/>
    <property type="match status" value="1"/>
</dbReference>
<dbReference type="GO" id="GO:0012505">
    <property type="term" value="C:endomembrane system"/>
    <property type="evidence" value="ECO:0007669"/>
    <property type="project" value="UniProtKB-SubCell"/>
</dbReference>
<feature type="transmembrane region" description="Helical" evidence="6">
    <location>
        <begin position="118"/>
        <end position="135"/>
    </location>
</feature>
<dbReference type="RefSeq" id="WP_258332314.1">
    <property type="nucleotide sequence ID" value="NZ_JAPTGG010000010.1"/>
</dbReference>
<protein>
    <submittedName>
        <fullName evidence="9">NADH-quinone oxidoreductase subunit L</fullName>
    </submittedName>
</protein>
<comment type="subcellular location">
    <subcellularLocation>
        <location evidence="1">Endomembrane system</location>
        <topology evidence="1">Multi-pass membrane protein</topology>
    </subcellularLocation>
    <subcellularLocation>
        <location evidence="5">Membrane</location>
        <topology evidence="5">Multi-pass membrane protein</topology>
    </subcellularLocation>
</comment>
<dbReference type="AlphaFoldDB" id="A0A9J6RPC9"/>
<dbReference type="PRINTS" id="PR01435">
    <property type="entry name" value="NPOXDRDTASE5"/>
</dbReference>
<dbReference type="InterPro" id="IPR003945">
    <property type="entry name" value="NU5C-like"/>
</dbReference>
<evidence type="ECO:0000256" key="1">
    <source>
        <dbReference type="ARBA" id="ARBA00004127"/>
    </source>
</evidence>
<comment type="caution">
    <text evidence="9">The sequence shown here is derived from an EMBL/GenBank/DDBJ whole genome shotgun (WGS) entry which is preliminary data.</text>
</comment>
<keyword evidence="10" id="KW-1185">Reference proteome</keyword>
<feature type="transmembrane region" description="Helical" evidence="6">
    <location>
        <begin position="418"/>
        <end position="441"/>
    </location>
</feature>
<accession>A0A9J6RPC9</accession>
<dbReference type="InterPro" id="IPR018393">
    <property type="entry name" value="NADHpl_OxRdtase_5_subgr"/>
</dbReference>
<feature type="transmembrane region" description="Helical" evidence="6">
    <location>
        <begin position="275"/>
        <end position="302"/>
    </location>
</feature>
<feature type="domain" description="NADH:quinone oxidoreductase/Mrp antiporter transmembrane" evidence="7">
    <location>
        <begin position="135"/>
        <end position="412"/>
    </location>
</feature>
<feature type="transmembrane region" description="Helical" evidence="6">
    <location>
        <begin position="79"/>
        <end position="106"/>
    </location>
</feature>
<dbReference type="PANTHER" id="PTHR42829">
    <property type="entry name" value="NADH-UBIQUINONE OXIDOREDUCTASE CHAIN 5"/>
    <property type="match status" value="1"/>
</dbReference>
<keyword evidence="4 6" id="KW-0472">Membrane</keyword>
<keyword evidence="2 5" id="KW-0812">Transmembrane</keyword>
<evidence type="ECO:0000256" key="5">
    <source>
        <dbReference type="RuleBase" id="RU000320"/>
    </source>
</evidence>
<sequence length="614" mass="66986">MAGSNYLWLIPFFPLLSATLLMVTAGQLPKKIIGFLGAGSIALSALCVALQAQHFLASGEIMQVTLWTWMSVANFAPGIAFYIDGLSIVMMSVITGVGFLIHLYSLEFMDDDSSYSRYFAYMNLFVAAMLLLVMADNLLLLYLGWEGVGVCSYLLVGFWYRDPANGKAARKAFVVTRVGDAAMALGLFLLFTELGSLDIQTLLLAADSKWQSGDLIPTIATALLLGGAVGKSAQLPLHTWLPDAMAGPTPVSALIHAATMVTAGVYLIARHYSLFLLAPITLEAVAWIGLATLLIAAFTALAQQDIKRILAYSTISQIGYMFLALGVGAFSAGIFHLMTHAFFKALLFLAAGAVIHCLHHEHNIFKMGGLRTRLPIVFWSFLIGSAALAALPFTSGFYSKDPILLSAWAMPNIGSYLWAGGLLGALLTAIYSFRLVFVVFFGEAKTLPNKQPGWKMSLPLALLCLLSIIGGWFVLPLDHVFPAYSHGEINHSVEIISIATPLIGLAIAYGLFLGKQLSISGFTQSTLGKALQSFCFSGWRFDALYQLLWVCPYQVLAQLWRNEPIDYLYRGIVSLMQWSNEQLSKLQSGELRWYATSMVFGLVILVLIMLRSLS</sequence>
<evidence type="ECO:0000259" key="8">
    <source>
        <dbReference type="Pfam" id="PF00662"/>
    </source>
</evidence>
<dbReference type="Pfam" id="PF00662">
    <property type="entry name" value="Proton_antipo_N"/>
    <property type="match status" value="1"/>
</dbReference>
<feature type="transmembrane region" description="Helical" evidence="6">
    <location>
        <begin position="591"/>
        <end position="610"/>
    </location>
</feature>
<evidence type="ECO:0000256" key="3">
    <source>
        <dbReference type="ARBA" id="ARBA00022989"/>
    </source>
</evidence>
<dbReference type="PRINTS" id="PR01434">
    <property type="entry name" value="NADHDHGNASE5"/>
</dbReference>
<dbReference type="PANTHER" id="PTHR42829:SF2">
    <property type="entry name" value="NADH-UBIQUINONE OXIDOREDUCTASE CHAIN 5"/>
    <property type="match status" value="1"/>
</dbReference>
<dbReference type="InterPro" id="IPR001750">
    <property type="entry name" value="ND/Mrp_TM"/>
</dbReference>
<dbReference type="GO" id="GO:0003954">
    <property type="term" value="F:NADH dehydrogenase activity"/>
    <property type="evidence" value="ECO:0007669"/>
    <property type="project" value="TreeGrafter"/>
</dbReference>
<organism evidence="9 10">
    <name type="scientific">Dasania phycosphaerae</name>
    <dbReference type="NCBI Taxonomy" id="2950436"/>
    <lineage>
        <taxon>Bacteria</taxon>
        <taxon>Pseudomonadati</taxon>
        <taxon>Pseudomonadota</taxon>
        <taxon>Gammaproteobacteria</taxon>
        <taxon>Cellvibrionales</taxon>
        <taxon>Spongiibacteraceae</taxon>
        <taxon>Dasania</taxon>
    </lineage>
</organism>
<dbReference type="Pfam" id="PF00361">
    <property type="entry name" value="Proton_antipo_M"/>
    <property type="match status" value="1"/>
</dbReference>
<dbReference type="InterPro" id="IPR001516">
    <property type="entry name" value="Proton_antipo_N"/>
</dbReference>
<reference evidence="9 10" key="1">
    <citation type="submission" date="2022-12" db="EMBL/GenBank/DDBJ databases">
        <title>Dasania phycosphaerae sp. nov., isolated from particulate material of the south coast of Korea.</title>
        <authorList>
            <person name="Jiang Y."/>
        </authorList>
    </citation>
    <scope>NUCLEOTIDE SEQUENCE [LARGE SCALE GENOMIC DNA]</scope>
    <source>
        <strain evidence="9 10">GY-19</strain>
    </source>
</reference>
<feature type="transmembrane region" description="Helical" evidence="6">
    <location>
        <begin position="341"/>
        <end position="358"/>
    </location>
</feature>
<dbReference type="GO" id="GO:0015990">
    <property type="term" value="P:electron transport coupled proton transport"/>
    <property type="evidence" value="ECO:0007669"/>
    <property type="project" value="TreeGrafter"/>
</dbReference>
<dbReference type="Proteomes" id="UP001069090">
    <property type="component" value="Unassembled WGS sequence"/>
</dbReference>
<evidence type="ECO:0000256" key="4">
    <source>
        <dbReference type="ARBA" id="ARBA00023136"/>
    </source>
</evidence>
<feature type="transmembrane region" description="Helical" evidence="6">
    <location>
        <begin position="495"/>
        <end position="514"/>
    </location>
</feature>
<keyword evidence="3 6" id="KW-1133">Transmembrane helix</keyword>
<proteinExistence type="predicted"/>
<feature type="transmembrane region" description="Helical" evidence="6">
    <location>
        <begin position="453"/>
        <end position="475"/>
    </location>
</feature>
<feature type="transmembrane region" description="Helical" evidence="6">
    <location>
        <begin position="378"/>
        <end position="398"/>
    </location>
</feature>
<feature type="domain" description="NADH-Ubiquinone oxidoreductase (complex I) chain 5 N-terminal" evidence="8">
    <location>
        <begin position="69"/>
        <end position="119"/>
    </location>
</feature>
<dbReference type="EMBL" id="JAPTGG010000010">
    <property type="protein sequence ID" value="MCZ0866161.1"/>
    <property type="molecule type" value="Genomic_DNA"/>
</dbReference>
<evidence type="ECO:0000256" key="6">
    <source>
        <dbReference type="SAM" id="Phobius"/>
    </source>
</evidence>
<dbReference type="Gene3D" id="1.20.5.2700">
    <property type="match status" value="1"/>
</dbReference>
<name>A0A9J6RPC9_9GAMM</name>
<dbReference type="NCBIfam" id="NF005141">
    <property type="entry name" value="PRK06590.1"/>
    <property type="match status" value="1"/>
</dbReference>
<feature type="transmembrane region" description="Helical" evidence="6">
    <location>
        <begin position="212"/>
        <end position="230"/>
    </location>
</feature>